<evidence type="ECO:0000256" key="4">
    <source>
        <dbReference type="ARBA" id="ARBA00022989"/>
    </source>
</evidence>
<comment type="caution">
    <text evidence="9">The sequence shown here is derived from an EMBL/GenBank/DDBJ whole genome shotgun (WGS) entry which is preliminary data.</text>
</comment>
<feature type="domain" description="Major facilitator superfamily (MFS) profile" evidence="8">
    <location>
        <begin position="11"/>
        <end position="392"/>
    </location>
</feature>
<dbReference type="InterPro" id="IPR036259">
    <property type="entry name" value="MFS_trans_sf"/>
</dbReference>
<dbReference type="InterPro" id="IPR020846">
    <property type="entry name" value="MFS_dom"/>
</dbReference>
<feature type="chain" id="PRO_5037140454" evidence="7">
    <location>
        <begin position="22"/>
        <end position="394"/>
    </location>
</feature>
<feature type="transmembrane region" description="Helical" evidence="6">
    <location>
        <begin position="163"/>
        <end position="182"/>
    </location>
</feature>
<feature type="transmembrane region" description="Helical" evidence="6">
    <location>
        <begin position="103"/>
        <end position="124"/>
    </location>
</feature>
<dbReference type="PROSITE" id="PS51257">
    <property type="entry name" value="PROKAR_LIPOPROTEIN"/>
    <property type="match status" value="1"/>
</dbReference>
<name>A0A953T6P6_9BURK</name>
<dbReference type="Pfam" id="PF07690">
    <property type="entry name" value="MFS_1"/>
    <property type="match status" value="1"/>
</dbReference>
<dbReference type="InterPro" id="IPR050189">
    <property type="entry name" value="MFS_Efflux_Transporters"/>
</dbReference>
<evidence type="ECO:0000313" key="9">
    <source>
        <dbReference type="EMBL" id="MBZ1350014.1"/>
    </source>
</evidence>
<organism evidence="9 10">
    <name type="scientific">Zwartia hollandica</name>
    <dbReference type="NCBI Taxonomy" id="324606"/>
    <lineage>
        <taxon>Bacteria</taxon>
        <taxon>Pseudomonadati</taxon>
        <taxon>Pseudomonadota</taxon>
        <taxon>Betaproteobacteria</taxon>
        <taxon>Burkholderiales</taxon>
        <taxon>Alcaligenaceae</taxon>
        <taxon>Zwartia</taxon>
    </lineage>
</organism>
<evidence type="ECO:0000256" key="7">
    <source>
        <dbReference type="SAM" id="SignalP"/>
    </source>
</evidence>
<keyword evidence="2" id="KW-1003">Cell membrane</keyword>
<feature type="transmembrane region" description="Helical" evidence="6">
    <location>
        <begin position="280"/>
        <end position="298"/>
    </location>
</feature>
<evidence type="ECO:0000256" key="6">
    <source>
        <dbReference type="SAM" id="Phobius"/>
    </source>
</evidence>
<keyword evidence="7" id="KW-0732">Signal</keyword>
<evidence type="ECO:0000256" key="5">
    <source>
        <dbReference type="ARBA" id="ARBA00023136"/>
    </source>
</evidence>
<dbReference type="Proteomes" id="UP000739565">
    <property type="component" value="Unassembled WGS sequence"/>
</dbReference>
<comment type="subcellular location">
    <subcellularLocation>
        <location evidence="1">Cell membrane</location>
        <topology evidence="1">Multi-pass membrane protein</topology>
    </subcellularLocation>
</comment>
<feature type="transmembrane region" description="Helical" evidence="6">
    <location>
        <begin position="338"/>
        <end position="360"/>
    </location>
</feature>
<sequence>MSAQSKSTTSVIILFAFAACASSTSFRICDPLLPVFAQEFGVRTAQASNTVTLFAIAYGILQFFYGPLGDHYGKFRVVSWATLGCAVGSLIVATAPSLEVIEIGRFISGATAAAIVPLAMAWIGDHVPYEKRQETIARFLLGSISGLALGQLLGGVFADTLGWRWAFVWMAATYLIVGLLLLSRRHTVTESTARPVGRVNPLMPIKQVLSTKWAWFVLAIVSIEGMLVFGPLAFVPAFLHERHGLPVSWAGTISGCFAVGAFIYAIRANKFVAKLGERRLALWGGALLALAMAGFLLAPVWQWAVAASVMSGLGYYFLHAVLQTHATQMAPAARGTSVSLFASCLFLGQSFGVAVCAWLGDTFGLGTVFPVGIIGLPLLAVLFAWRLKQRQAQQ</sequence>
<dbReference type="PANTHER" id="PTHR43124:SF3">
    <property type="entry name" value="CHLORAMPHENICOL EFFLUX PUMP RV0191"/>
    <property type="match status" value="1"/>
</dbReference>
<dbReference type="CDD" id="cd17324">
    <property type="entry name" value="MFS_NepI_like"/>
    <property type="match status" value="1"/>
</dbReference>
<dbReference type="PANTHER" id="PTHR43124">
    <property type="entry name" value="PURINE EFFLUX PUMP PBUE"/>
    <property type="match status" value="1"/>
</dbReference>
<evidence type="ECO:0000256" key="1">
    <source>
        <dbReference type="ARBA" id="ARBA00004651"/>
    </source>
</evidence>
<feature type="transmembrane region" description="Helical" evidence="6">
    <location>
        <begin position="304"/>
        <end position="326"/>
    </location>
</feature>
<feature type="transmembrane region" description="Helical" evidence="6">
    <location>
        <begin position="47"/>
        <end position="65"/>
    </location>
</feature>
<evidence type="ECO:0000313" key="10">
    <source>
        <dbReference type="Proteomes" id="UP000739565"/>
    </source>
</evidence>
<evidence type="ECO:0000256" key="3">
    <source>
        <dbReference type="ARBA" id="ARBA00022692"/>
    </source>
</evidence>
<gene>
    <name evidence="9" type="ORF">KZZ10_05105</name>
</gene>
<keyword evidence="5 6" id="KW-0472">Membrane</keyword>
<feature type="transmembrane region" description="Helical" evidence="6">
    <location>
        <begin position="247"/>
        <end position="268"/>
    </location>
</feature>
<dbReference type="EMBL" id="JAHXRI010000006">
    <property type="protein sequence ID" value="MBZ1350014.1"/>
    <property type="molecule type" value="Genomic_DNA"/>
</dbReference>
<dbReference type="Gene3D" id="1.20.1250.20">
    <property type="entry name" value="MFS general substrate transporter like domains"/>
    <property type="match status" value="1"/>
</dbReference>
<proteinExistence type="predicted"/>
<accession>A0A953T6P6</accession>
<dbReference type="GO" id="GO:0005886">
    <property type="term" value="C:plasma membrane"/>
    <property type="evidence" value="ECO:0007669"/>
    <property type="project" value="UniProtKB-SubCell"/>
</dbReference>
<dbReference type="InterPro" id="IPR011701">
    <property type="entry name" value="MFS"/>
</dbReference>
<dbReference type="PROSITE" id="PS50850">
    <property type="entry name" value="MFS"/>
    <property type="match status" value="1"/>
</dbReference>
<feature type="transmembrane region" description="Helical" evidence="6">
    <location>
        <begin position="213"/>
        <end position="235"/>
    </location>
</feature>
<dbReference type="SUPFAM" id="SSF103473">
    <property type="entry name" value="MFS general substrate transporter"/>
    <property type="match status" value="1"/>
</dbReference>
<feature type="transmembrane region" description="Helical" evidence="6">
    <location>
        <begin position="136"/>
        <end position="157"/>
    </location>
</feature>
<evidence type="ECO:0000259" key="8">
    <source>
        <dbReference type="PROSITE" id="PS50850"/>
    </source>
</evidence>
<keyword evidence="4 6" id="KW-1133">Transmembrane helix</keyword>
<evidence type="ECO:0000256" key="2">
    <source>
        <dbReference type="ARBA" id="ARBA00022475"/>
    </source>
</evidence>
<feature type="signal peptide" evidence="7">
    <location>
        <begin position="1"/>
        <end position="21"/>
    </location>
</feature>
<dbReference type="GO" id="GO:0022857">
    <property type="term" value="F:transmembrane transporter activity"/>
    <property type="evidence" value="ECO:0007669"/>
    <property type="project" value="InterPro"/>
</dbReference>
<keyword evidence="3 6" id="KW-0812">Transmembrane</keyword>
<feature type="transmembrane region" description="Helical" evidence="6">
    <location>
        <begin position="366"/>
        <end position="385"/>
    </location>
</feature>
<dbReference type="RefSeq" id="WP_259660414.1">
    <property type="nucleotide sequence ID" value="NZ_JAHXRI010000006.1"/>
</dbReference>
<keyword evidence="10" id="KW-1185">Reference proteome</keyword>
<feature type="transmembrane region" description="Helical" evidence="6">
    <location>
        <begin position="77"/>
        <end position="97"/>
    </location>
</feature>
<protein>
    <submittedName>
        <fullName evidence="9">MFS transporter</fullName>
    </submittedName>
</protein>
<dbReference type="AlphaFoldDB" id="A0A953T6P6"/>
<reference evidence="9" key="1">
    <citation type="submission" date="2021-07" db="EMBL/GenBank/DDBJ databases">
        <title>New genus and species of the family Alcaligenaceae.</title>
        <authorList>
            <person name="Hahn M.W."/>
        </authorList>
    </citation>
    <scope>NUCLEOTIDE SEQUENCE</scope>
    <source>
        <strain evidence="9">LF4-65</strain>
    </source>
</reference>